<keyword evidence="3" id="KW-1185">Reference proteome</keyword>
<name>A0ABR2JLB9_9PEZI</name>
<protein>
    <submittedName>
        <fullName evidence="2">Uncharacterized protein</fullName>
    </submittedName>
</protein>
<feature type="chain" id="PRO_5046695241" evidence="1">
    <location>
        <begin position="19"/>
        <end position="122"/>
    </location>
</feature>
<reference evidence="2 3" key="1">
    <citation type="journal article" date="2024" name="IMA Fungus">
        <title>Apiospora arundinis, a panoply of carbohydrate-active enzymes and secondary metabolites.</title>
        <authorList>
            <person name="Sorensen T."/>
            <person name="Petersen C."/>
            <person name="Muurmann A.T."/>
            <person name="Christiansen J.V."/>
            <person name="Brundto M.L."/>
            <person name="Overgaard C.K."/>
            <person name="Boysen A.T."/>
            <person name="Wollenberg R.D."/>
            <person name="Larsen T.O."/>
            <person name="Sorensen J.L."/>
            <person name="Nielsen K.L."/>
            <person name="Sondergaard T.E."/>
        </authorList>
    </citation>
    <scope>NUCLEOTIDE SEQUENCE [LARGE SCALE GENOMIC DNA]</scope>
    <source>
        <strain evidence="2 3">AAU 773</strain>
    </source>
</reference>
<accession>A0ABR2JLB9</accession>
<evidence type="ECO:0000313" key="2">
    <source>
        <dbReference type="EMBL" id="KAK8877765.1"/>
    </source>
</evidence>
<feature type="signal peptide" evidence="1">
    <location>
        <begin position="1"/>
        <end position="18"/>
    </location>
</feature>
<evidence type="ECO:0000313" key="3">
    <source>
        <dbReference type="Proteomes" id="UP001390339"/>
    </source>
</evidence>
<organism evidence="2 3">
    <name type="scientific">Apiospora arundinis</name>
    <dbReference type="NCBI Taxonomy" id="335852"/>
    <lineage>
        <taxon>Eukaryota</taxon>
        <taxon>Fungi</taxon>
        <taxon>Dikarya</taxon>
        <taxon>Ascomycota</taxon>
        <taxon>Pezizomycotina</taxon>
        <taxon>Sordariomycetes</taxon>
        <taxon>Xylariomycetidae</taxon>
        <taxon>Amphisphaeriales</taxon>
        <taxon>Apiosporaceae</taxon>
        <taxon>Apiospora</taxon>
    </lineage>
</organism>
<dbReference type="EMBL" id="JAPCWZ010000002">
    <property type="protein sequence ID" value="KAK8877765.1"/>
    <property type="molecule type" value="Genomic_DNA"/>
</dbReference>
<evidence type="ECO:0000256" key="1">
    <source>
        <dbReference type="SAM" id="SignalP"/>
    </source>
</evidence>
<comment type="caution">
    <text evidence="2">The sequence shown here is derived from an EMBL/GenBank/DDBJ whole genome shotgun (WGS) entry which is preliminary data.</text>
</comment>
<gene>
    <name evidence="2" type="ORF">PGQ11_002711</name>
</gene>
<proteinExistence type="predicted"/>
<keyword evidence="1" id="KW-0732">Signal</keyword>
<sequence>MHIATVSTALSLLAVAAASPASNIFARGHLDCTYSSIEGPAIQEGTCKMANGVEGMEAGYCEIKGEAAVYACNYAWRNTSKMSACGDAKRSKYACRKDGDPCWAFQYKEDPSLKVFRCTNSE</sequence>
<dbReference type="Proteomes" id="UP001390339">
    <property type="component" value="Unassembled WGS sequence"/>
</dbReference>